<evidence type="ECO:0000256" key="1">
    <source>
        <dbReference type="ARBA" id="ARBA00023172"/>
    </source>
</evidence>
<dbReference type="SUPFAM" id="SSF56349">
    <property type="entry name" value="DNA breaking-rejoining enzymes"/>
    <property type="match status" value="1"/>
</dbReference>
<dbReference type="Proteomes" id="UP000885797">
    <property type="component" value="Unassembled WGS sequence"/>
</dbReference>
<organism evidence="4">
    <name type="scientific">Dissulfuribacter thermophilus</name>
    <dbReference type="NCBI Taxonomy" id="1156395"/>
    <lineage>
        <taxon>Bacteria</taxon>
        <taxon>Pseudomonadati</taxon>
        <taxon>Thermodesulfobacteriota</taxon>
        <taxon>Dissulfuribacteria</taxon>
        <taxon>Dissulfuribacterales</taxon>
        <taxon>Dissulfuribacteraceae</taxon>
        <taxon>Dissulfuribacter</taxon>
    </lineage>
</organism>
<evidence type="ECO:0000313" key="4">
    <source>
        <dbReference type="EMBL" id="HFC47215.1"/>
    </source>
</evidence>
<comment type="caution">
    <text evidence="4">The sequence shown here is derived from an EMBL/GenBank/DDBJ whole genome shotgun (WGS) entry which is preliminary data.</text>
</comment>
<gene>
    <name evidence="4" type="ORF">ENJ63_04960</name>
</gene>
<dbReference type="InterPro" id="IPR011010">
    <property type="entry name" value="DNA_brk_join_enz"/>
</dbReference>
<dbReference type="GO" id="GO:0006310">
    <property type="term" value="P:DNA recombination"/>
    <property type="evidence" value="ECO:0007669"/>
    <property type="project" value="UniProtKB-KW"/>
</dbReference>
<dbReference type="GO" id="GO:0015074">
    <property type="term" value="P:DNA integration"/>
    <property type="evidence" value="ECO:0007669"/>
    <property type="project" value="InterPro"/>
</dbReference>
<feature type="region of interest" description="Disordered" evidence="2">
    <location>
        <begin position="1"/>
        <end position="20"/>
    </location>
</feature>
<dbReference type="Gene3D" id="1.10.443.10">
    <property type="entry name" value="Intergrase catalytic core"/>
    <property type="match status" value="1"/>
</dbReference>
<evidence type="ECO:0000259" key="3">
    <source>
        <dbReference type="PROSITE" id="PS51898"/>
    </source>
</evidence>
<dbReference type="InterPro" id="IPR002104">
    <property type="entry name" value="Integrase_catalytic"/>
</dbReference>
<proteinExistence type="predicted"/>
<accession>A0A7V2WTF6</accession>
<evidence type="ECO:0000256" key="2">
    <source>
        <dbReference type="SAM" id="MobiDB-lite"/>
    </source>
</evidence>
<dbReference type="GO" id="GO:0003677">
    <property type="term" value="F:DNA binding"/>
    <property type="evidence" value="ECO:0007669"/>
    <property type="project" value="InterPro"/>
</dbReference>
<sequence>MNQWNDMCREAGVHGKTPHSARHAMGKWIMEKTGNVAAVQKQLGHKNAVYSMEYARITGDELLQVLDGRR</sequence>
<name>A0A7V2WTF6_9BACT</name>
<dbReference type="InterPro" id="IPR013762">
    <property type="entry name" value="Integrase-like_cat_sf"/>
</dbReference>
<dbReference type="PROSITE" id="PS51898">
    <property type="entry name" value="TYR_RECOMBINASE"/>
    <property type="match status" value="1"/>
</dbReference>
<dbReference type="EMBL" id="DRND01000394">
    <property type="protein sequence ID" value="HFC47215.1"/>
    <property type="molecule type" value="Genomic_DNA"/>
</dbReference>
<dbReference type="Pfam" id="PF00589">
    <property type="entry name" value="Phage_integrase"/>
    <property type="match status" value="1"/>
</dbReference>
<reference evidence="4" key="1">
    <citation type="journal article" date="2020" name="mSystems">
        <title>Genome- and Community-Level Interaction Insights into Carbon Utilization and Element Cycling Functions of Hydrothermarchaeota in Hydrothermal Sediment.</title>
        <authorList>
            <person name="Zhou Z."/>
            <person name="Liu Y."/>
            <person name="Xu W."/>
            <person name="Pan J."/>
            <person name="Luo Z.H."/>
            <person name="Li M."/>
        </authorList>
    </citation>
    <scope>NUCLEOTIDE SEQUENCE [LARGE SCALE GENOMIC DNA]</scope>
    <source>
        <strain evidence="4">HyVt-503</strain>
    </source>
</reference>
<feature type="domain" description="Tyr recombinase" evidence="3">
    <location>
        <begin position="1"/>
        <end position="67"/>
    </location>
</feature>
<dbReference type="AlphaFoldDB" id="A0A7V2WTF6"/>
<protein>
    <recommendedName>
        <fullName evidence="3">Tyr recombinase domain-containing protein</fullName>
    </recommendedName>
</protein>
<keyword evidence="1" id="KW-0233">DNA recombination</keyword>